<protein>
    <recommendedName>
        <fullName evidence="4">tRNA pseudouridine synthase A</fullName>
        <ecNumber evidence="4">5.4.99.12</ecNumber>
    </recommendedName>
    <alternativeName>
        <fullName evidence="4">tRNA pseudouridine(38-40) synthase</fullName>
    </alternativeName>
    <alternativeName>
        <fullName evidence="4">tRNA pseudouridylate synthase I</fullName>
    </alternativeName>
    <alternativeName>
        <fullName evidence="4">tRNA-uridine isomerase I</fullName>
    </alternativeName>
</protein>
<evidence type="ECO:0000313" key="10">
    <source>
        <dbReference type="Proteomes" id="UP000248326"/>
    </source>
</evidence>
<reference evidence="9 10" key="1">
    <citation type="submission" date="2018-06" db="EMBL/GenBank/DDBJ databases">
        <title>Genomic Encyclopedia of Type Strains, Phase IV (KMG-IV): sequencing the most valuable type-strain genomes for metagenomic binning, comparative biology and taxonomic classification.</title>
        <authorList>
            <person name="Goeker M."/>
        </authorList>
    </citation>
    <scope>NUCLEOTIDE SEQUENCE [LARGE SCALE GENOMIC DNA]</scope>
    <source>
        <strain evidence="9 10">DSM 18048</strain>
    </source>
</reference>
<dbReference type="Gene3D" id="3.30.70.660">
    <property type="entry name" value="Pseudouridine synthase I, catalytic domain, C-terminal subdomain"/>
    <property type="match status" value="1"/>
</dbReference>
<evidence type="ECO:0000256" key="1">
    <source>
        <dbReference type="ARBA" id="ARBA00009375"/>
    </source>
</evidence>
<dbReference type="InterPro" id="IPR020103">
    <property type="entry name" value="PsdUridine_synth_cat_dom_sf"/>
</dbReference>
<feature type="binding site" evidence="4 6">
    <location>
        <position position="126"/>
    </location>
    <ligand>
        <name>substrate</name>
    </ligand>
</feature>
<keyword evidence="2 4" id="KW-0819">tRNA processing</keyword>
<evidence type="ECO:0000256" key="3">
    <source>
        <dbReference type="ARBA" id="ARBA00023235"/>
    </source>
</evidence>
<dbReference type="GO" id="GO:0160147">
    <property type="term" value="F:tRNA pseudouridine(38-40) synthase activity"/>
    <property type="evidence" value="ECO:0007669"/>
    <property type="project" value="UniProtKB-EC"/>
</dbReference>
<dbReference type="PIRSF" id="PIRSF001430">
    <property type="entry name" value="tRNA_psdUrid_synth"/>
    <property type="match status" value="1"/>
</dbReference>
<keyword evidence="3 4" id="KW-0413">Isomerase</keyword>
<proteinExistence type="inferred from homology"/>
<keyword evidence="10" id="KW-1185">Reference proteome</keyword>
<evidence type="ECO:0000313" key="9">
    <source>
        <dbReference type="EMBL" id="PYE48396.1"/>
    </source>
</evidence>
<feature type="active site" description="Nucleophile" evidence="4 5">
    <location>
        <position position="65"/>
    </location>
</feature>
<dbReference type="InterPro" id="IPR020094">
    <property type="entry name" value="TruA/RsuA/RluB/E/F_N"/>
</dbReference>
<dbReference type="InterPro" id="IPR020097">
    <property type="entry name" value="PsdUridine_synth_TruA_a/b_dom"/>
</dbReference>
<dbReference type="EC" id="5.4.99.12" evidence="4"/>
<dbReference type="CDD" id="cd02570">
    <property type="entry name" value="PseudoU_synth_EcTruA"/>
    <property type="match status" value="1"/>
</dbReference>
<comment type="function">
    <text evidence="4">Formation of pseudouridine at positions 38, 39 and 40 in the anticodon stem and loop of transfer RNAs.</text>
</comment>
<comment type="similarity">
    <text evidence="1 4 7">Belongs to the tRNA pseudouridine synthase TruA family.</text>
</comment>
<comment type="caution">
    <text evidence="9">The sequence shown here is derived from an EMBL/GenBank/DDBJ whole genome shotgun (WGS) entry which is preliminary data.</text>
</comment>
<dbReference type="Proteomes" id="UP000248326">
    <property type="component" value="Unassembled WGS sequence"/>
</dbReference>
<evidence type="ECO:0000256" key="6">
    <source>
        <dbReference type="PIRSR" id="PIRSR001430-2"/>
    </source>
</evidence>
<evidence type="ECO:0000256" key="2">
    <source>
        <dbReference type="ARBA" id="ARBA00022694"/>
    </source>
</evidence>
<dbReference type="GO" id="GO:0031119">
    <property type="term" value="P:tRNA pseudouridine synthesis"/>
    <property type="evidence" value="ECO:0007669"/>
    <property type="project" value="UniProtKB-UniRule"/>
</dbReference>
<evidence type="ECO:0000256" key="5">
    <source>
        <dbReference type="PIRSR" id="PIRSR001430-1"/>
    </source>
</evidence>
<evidence type="ECO:0000259" key="8">
    <source>
        <dbReference type="Pfam" id="PF01416"/>
    </source>
</evidence>
<comment type="catalytic activity">
    <reaction evidence="4 7">
        <text>uridine(38/39/40) in tRNA = pseudouridine(38/39/40) in tRNA</text>
        <dbReference type="Rhea" id="RHEA:22376"/>
        <dbReference type="Rhea" id="RHEA-COMP:10085"/>
        <dbReference type="Rhea" id="RHEA-COMP:10087"/>
        <dbReference type="ChEBI" id="CHEBI:65314"/>
        <dbReference type="ChEBI" id="CHEBI:65315"/>
        <dbReference type="EC" id="5.4.99.12"/>
    </reaction>
</comment>
<feature type="domain" description="Pseudouridine synthase I TruA alpha/beta" evidence="8">
    <location>
        <begin position="159"/>
        <end position="259"/>
    </location>
</feature>
<dbReference type="Gene3D" id="3.30.70.580">
    <property type="entry name" value="Pseudouridine synthase I, catalytic domain, N-terminal subdomain"/>
    <property type="match status" value="1"/>
</dbReference>
<name>A0A318SG47_9DEIO</name>
<dbReference type="Pfam" id="PF01416">
    <property type="entry name" value="PseudoU_synth_1"/>
    <property type="match status" value="1"/>
</dbReference>
<comment type="caution">
    <text evidence="4">Lacks conserved residue(s) required for the propagation of feature annotation.</text>
</comment>
<accession>A0A318SG47</accession>
<organism evidence="9 10">
    <name type="scientific">Deinococcus yavapaiensis KR-236</name>
    <dbReference type="NCBI Taxonomy" id="694435"/>
    <lineage>
        <taxon>Bacteria</taxon>
        <taxon>Thermotogati</taxon>
        <taxon>Deinococcota</taxon>
        <taxon>Deinococci</taxon>
        <taxon>Deinococcales</taxon>
        <taxon>Deinococcaceae</taxon>
        <taxon>Deinococcus</taxon>
    </lineage>
</organism>
<sequence length="259" mass="28052">MQTPTPRFYSPPDGFVRLRSTLQWDGRGFVGWQSQANSRSVQDDVHAALSRLCVCERPVAAGRTDAGVHAAAMPIHVDVREGTLKVPPARLPLALNALLARDVAVLDVTAAPRGFHARFSATSRSYVYRLLPSAVRSPLWEGRALLVSPNLDVNAMGAAAATLVGRHDFAAFATREERQTTRDLLVLDVRASGDLLEVHVTGESFLRHMIRGLVGTLLLVGEGKLGVDDLRSVLNGKDRRLAGPNVAPHGLYFMGASYD</sequence>
<dbReference type="PANTHER" id="PTHR11142:SF0">
    <property type="entry name" value="TRNA PSEUDOURIDINE SYNTHASE-LIKE 1"/>
    <property type="match status" value="1"/>
</dbReference>
<gene>
    <name evidence="4" type="primary">truA</name>
    <name evidence="9" type="ORF">DES52_12915</name>
</gene>
<dbReference type="NCBIfam" id="TIGR00071">
    <property type="entry name" value="hisT_truA"/>
    <property type="match status" value="1"/>
</dbReference>
<dbReference type="SUPFAM" id="SSF55120">
    <property type="entry name" value="Pseudouridine synthase"/>
    <property type="match status" value="1"/>
</dbReference>
<dbReference type="AlphaFoldDB" id="A0A318SG47"/>
<dbReference type="RefSeq" id="WP_110888912.1">
    <property type="nucleotide sequence ID" value="NZ_QJSX01000029.1"/>
</dbReference>
<dbReference type="GO" id="GO:0003723">
    <property type="term" value="F:RNA binding"/>
    <property type="evidence" value="ECO:0007669"/>
    <property type="project" value="InterPro"/>
</dbReference>
<evidence type="ECO:0000256" key="4">
    <source>
        <dbReference type="HAMAP-Rule" id="MF_00171"/>
    </source>
</evidence>
<dbReference type="PANTHER" id="PTHR11142">
    <property type="entry name" value="PSEUDOURIDYLATE SYNTHASE"/>
    <property type="match status" value="1"/>
</dbReference>
<comment type="subunit">
    <text evidence="4">Homodimer.</text>
</comment>
<dbReference type="InterPro" id="IPR020095">
    <property type="entry name" value="PsdUridine_synth_TruA_C"/>
</dbReference>
<dbReference type="EMBL" id="QJSX01000029">
    <property type="protein sequence ID" value="PYE48396.1"/>
    <property type="molecule type" value="Genomic_DNA"/>
</dbReference>
<dbReference type="HAMAP" id="MF_00171">
    <property type="entry name" value="TruA"/>
    <property type="match status" value="1"/>
</dbReference>
<dbReference type="InterPro" id="IPR001406">
    <property type="entry name" value="PsdUridine_synth_TruA"/>
</dbReference>
<dbReference type="OrthoDB" id="9811823at2"/>
<evidence type="ECO:0000256" key="7">
    <source>
        <dbReference type="RuleBase" id="RU003792"/>
    </source>
</evidence>